<dbReference type="OrthoDB" id="9815677at2"/>
<dbReference type="Proteomes" id="UP000297014">
    <property type="component" value="Unassembled WGS sequence"/>
</dbReference>
<evidence type="ECO:0000313" key="5">
    <source>
        <dbReference type="Proteomes" id="UP000002754"/>
    </source>
</evidence>
<evidence type="ECO:0000313" key="4">
    <source>
        <dbReference type="EMBL" id="THG91466.1"/>
    </source>
</evidence>
<dbReference type="EMBL" id="ALPT02000024">
    <property type="protein sequence ID" value="KGA97661.1"/>
    <property type="molecule type" value="Genomic_DNA"/>
</dbReference>
<evidence type="ECO:0000256" key="1">
    <source>
        <dbReference type="ARBA" id="ARBA00007768"/>
    </source>
</evidence>
<proteinExistence type="inferred from homology"/>
<dbReference type="STRING" id="1218173.BALCAV_0208970"/>
<name>A0A094WLC0_ALKAL</name>
<dbReference type="InterPro" id="IPR036822">
    <property type="entry name" value="CutC-like_dom_sf"/>
</dbReference>
<dbReference type="Pfam" id="PF03932">
    <property type="entry name" value="CutC"/>
    <property type="match status" value="1"/>
</dbReference>
<dbReference type="GO" id="GO:0005737">
    <property type="term" value="C:cytoplasm"/>
    <property type="evidence" value="ECO:0007669"/>
    <property type="project" value="UniProtKB-SubCell"/>
</dbReference>
<comment type="caution">
    <text evidence="2">Once thought to be involved in copper homeostasis, experiments in E.coli have shown this is not the case.</text>
</comment>
<evidence type="ECO:0000313" key="6">
    <source>
        <dbReference type="Proteomes" id="UP000297014"/>
    </source>
</evidence>
<dbReference type="eggNOG" id="COG3142">
    <property type="taxonomic scope" value="Bacteria"/>
</dbReference>
<dbReference type="PANTHER" id="PTHR12598">
    <property type="entry name" value="COPPER HOMEOSTASIS PROTEIN CUTC"/>
    <property type="match status" value="1"/>
</dbReference>
<reference evidence="4 6" key="2">
    <citation type="submission" date="2014-01" db="EMBL/GenBank/DDBJ databases">
        <title>Draft genome sequencing of Bacillus alcalophilus CGMCC 1.3604.</title>
        <authorList>
            <person name="Yang J."/>
            <person name="Diao L."/>
            <person name="Yang S."/>
        </authorList>
    </citation>
    <scope>NUCLEOTIDE SEQUENCE [LARGE SCALE GENOMIC DNA]</scope>
    <source>
        <strain evidence="4 6">CGMCC 1.3604</strain>
    </source>
</reference>
<sequence length="230" mass="25581">MQIEVIVQNDQEAMQAEQFGATRLELVSAISEGGLTPSYGSIKRVLSSVTIPVQVMIRPHAYHFNYSKTDRKIILEDIQALLNLGGKRIVFGALKDDKTIDTEFLEEIIALSSDLDITFHRAFDEVDNQQTAYEALANYSKQVKRILTSGGKINCEEGKSQLRALVNQSFTTDGPAIMPGSGLSSANIQELHQRIGAKQYHFGKAMRLNHSFAEGFDKQAFEQVLTSLKE</sequence>
<dbReference type="AlphaFoldDB" id="A0A094WLC0"/>
<comment type="similarity">
    <text evidence="1 2">Belongs to the CutC family.</text>
</comment>
<dbReference type="GO" id="GO:0005507">
    <property type="term" value="F:copper ion binding"/>
    <property type="evidence" value="ECO:0007669"/>
    <property type="project" value="TreeGrafter"/>
</dbReference>
<gene>
    <name evidence="2" type="primary">cutC</name>
    <name evidence="4" type="ORF">AJ85_04605</name>
    <name evidence="3" type="ORF">BALCAV_0208970</name>
</gene>
<comment type="subcellular location">
    <subcellularLocation>
        <location evidence="2">Cytoplasm</location>
    </subcellularLocation>
</comment>
<dbReference type="SUPFAM" id="SSF110395">
    <property type="entry name" value="CutC-like"/>
    <property type="match status" value="1"/>
</dbReference>
<dbReference type="Proteomes" id="UP000002754">
    <property type="component" value="Unassembled WGS sequence"/>
</dbReference>
<protein>
    <recommendedName>
        <fullName evidence="2">PF03932 family protein CutC</fullName>
    </recommendedName>
</protein>
<dbReference type="InterPro" id="IPR005627">
    <property type="entry name" value="CutC-like"/>
</dbReference>
<dbReference type="RefSeq" id="WP_004426868.1">
    <property type="nucleotide sequence ID" value="NZ_ALPT02000024.1"/>
</dbReference>
<evidence type="ECO:0000256" key="2">
    <source>
        <dbReference type="HAMAP-Rule" id="MF_00795"/>
    </source>
</evidence>
<accession>A0A094WLC0</accession>
<keyword evidence="5" id="KW-1185">Reference proteome</keyword>
<comment type="caution">
    <text evidence="3">The sequence shown here is derived from an EMBL/GenBank/DDBJ whole genome shotgun (WGS) entry which is preliminary data.</text>
</comment>
<dbReference type="Gene3D" id="3.20.20.380">
    <property type="entry name" value="Copper homeostasis (CutC) domain"/>
    <property type="match status" value="1"/>
</dbReference>
<dbReference type="EMBL" id="JALP01000067">
    <property type="protein sequence ID" value="THG91466.1"/>
    <property type="molecule type" value="Genomic_DNA"/>
</dbReference>
<keyword evidence="2" id="KW-0963">Cytoplasm</keyword>
<dbReference type="PANTHER" id="PTHR12598:SF0">
    <property type="entry name" value="COPPER HOMEOSTASIS PROTEIN CUTC HOMOLOG"/>
    <property type="match status" value="1"/>
</dbReference>
<organism evidence="3 5">
    <name type="scientific">Alkalihalobacillus alcalophilus ATCC 27647 = CGMCC 1.3604</name>
    <dbReference type="NCBI Taxonomy" id="1218173"/>
    <lineage>
        <taxon>Bacteria</taxon>
        <taxon>Bacillati</taxon>
        <taxon>Bacillota</taxon>
        <taxon>Bacilli</taxon>
        <taxon>Bacillales</taxon>
        <taxon>Bacillaceae</taxon>
        <taxon>Alkalihalobacillus</taxon>
    </lineage>
</organism>
<reference evidence="3 5" key="1">
    <citation type="journal article" date="2014" name="Genome Announc.">
        <title>Draft Genome Sequence of Bacillus alcalophilus AV1934, a Classic Alkaliphile Isolated from Human Feces in 1934.</title>
        <authorList>
            <person name="Attie O."/>
            <person name="Jayaprakash A."/>
            <person name="Shah H."/>
            <person name="Paulsen I.T."/>
            <person name="Morino M."/>
            <person name="Takahashi Y."/>
            <person name="Narumi I."/>
            <person name="Sachidanandam R."/>
            <person name="Satoh K."/>
            <person name="Ito M."/>
            <person name="Krulwich T.A."/>
        </authorList>
    </citation>
    <scope>NUCLEOTIDE SEQUENCE [LARGE SCALE GENOMIC DNA]</scope>
    <source>
        <strain evidence="3 5">AV1934</strain>
    </source>
</reference>
<evidence type="ECO:0000313" key="3">
    <source>
        <dbReference type="EMBL" id="KGA97661.1"/>
    </source>
</evidence>
<dbReference type="HAMAP" id="MF_00795">
    <property type="entry name" value="CutC"/>
    <property type="match status" value="1"/>
</dbReference>